<evidence type="ECO:0000313" key="2">
    <source>
        <dbReference type="Proteomes" id="UP000070341"/>
    </source>
</evidence>
<gene>
    <name evidence="1" type="ORF">AKJ40_00735</name>
</gene>
<dbReference type="Proteomes" id="UP000070341">
    <property type="component" value="Unassembled WGS sequence"/>
</dbReference>
<evidence type="ECO:0000313" key="1">
    <source>
        <dbReference type="EMBL" id="KXB00719.1"/>
    </source>
</evidence>
<protein>
    <submittedName>
        <fullName evidence="1">Uncharacterized protein</fullName>
    </submittedName>
</protein>
<organism evidence="1 2">
    <name type="scientific">candidate division MSBL1 archaeon SCGC-AAA259M10</name>
    <dbReference type="NCBI Taxonomy" id="1698270"/>
    <lineage>
        <taxon>Archaea</taxon>
        <taxon>Methanobacteriati</taxon>
        <taxon>Methanobacteriota</taxon>
        <taxon>candidate division MSBL1</taxon>
    </lineage>
</organism>
<name>A0A133V2Q2_9EURY</name>
<sequence>MDPEPDFLIPVQGWRGSERKIALYLVSEEHASEDAFLSEVKSRALGVGSVKESHKKLEAVLVTDMHRNDEVSQQILELKSPPFFDEVFFDGELLDLAEYVKEEMKNKEGRFGLDVRCRECGKDDQVEVVQNGELRFHYECKRCNVTVKEKDQSKKQEIEGRKSER</sequence>
<proteinExistence type="predicted"/>
<dbReference type="AlphaFoldDB" id="A0A133V2Q2"/>
<reference evidence="1 2" key="1">
    <citation type="journal article" date="2016" name="Sci. Rep.">
        <title>Metabolic traits of an uncultured archaeal lineage -MSBL1- from brine pools of the Red Sea.</title>
        <authorList>
            <person name="Mwirichia R."/>
            <person name="Alam I."/>
            <person name="Rashid M."/>
            <person name="Vinu M."/>
            <person name="Ba-Alawi W."/>
            <person name="Anthony Kamau A."/>
            <person name="Kamanda Ngugi D."/>
            <person name="Goker M."/>
            <person name="Klenk H.P."/>
            <person name="Bajic V."/>
            <person name="Stingl U."/>
        </authorList>
    </citation>
    <scope>NUCLEOTIDE SEQUENCE [LARGE SCALE GENOMIC DNA]</scope>
    <source>
        <strain evidence="1">SCGC-AAA259M10</strain>
    </source>
</reference>
<comment type="caution">
    <text evidence="1">The sequence shown here is derived from an EMBL/GenBank/DDBJ whole genome shotgun (WGS) entry which is preliminary data.</text>
</comment>
<dbReference type="EMBL" id="LHXU01000005">
    <property type="protein sequence ID" value="KXB00719.1"/>
    <property type="molecule type" value="Genomic_DNA"/>
</dbReference>
<accession>A0A133V2Q2</accession>
<keyword evidence="2" id="KW-1185">Reference proteome</keyword>